<dbReference type="Proteomes" id="UP001153331">
    <property type="component" value="Unassembled WGS sequence"/>
</dbReference>
<protein>
    <submittedName>
        <fullName evidence="1">Uncharacterized protein</fullName>
    </submittedName>
</protein>
<comment type="caution">
    <text evidence="1">The sequence shown here is derived from an EMBL/GenBank/DDBJ whole genome shotgun (WGS) entry which is preliminary data.</text>
</comment>
<evidence type="ECO:0000313" key="1">
    <source>
        <dbReference type="EMBL" id="KAJ8114772.1"/>
    </source>
</evidence>
<dbReference type="EMBL" id="JAPHNI010000175">
    <property type="protein sequence ID" value="KAJ8114772.1"/>
    <property type="molecule type" value="Genomic_DNA"/>
</dbReference>
<proteinExistence type="predicted"/>
<keyword evidence="2" id="KW-1185">Reference proteome</keyword>
<accession>A0ACC2II05</accession>
<gene>
    <name evidence="1" type="ORF">OPT61_g3424</name>
</gene>
<name>A0ACC2II05_9PLEO</name>
<organism evidence="1 2">
    <name type="scientific">Boeremia exigua</name>
    <dbReference type="NCBI Taxonomy" id="749465"/>
    <lineage>
        <taxon>Eukaryota</taxon>
        <taxon>Fungi</taxon>
        <taxon>Dikarya</taxon>
        <taxon>Ascomycota</taxon>
        <taxon>Pezizomycotina</taxon>
        <taxon>Dothideomycetes</taxon>
        <taxon>Pleosporomycetidae</taxon>
        <taxon>Pleosporales</taxon>
        <taxon>Pleosporineae</taxon>
        <taxon>Didymellaceae</taxon>
        <taxon>Boeremia</taxon>
    </lineage>
</organism>
<reference evidence="1" key="1">
    <citation type="submission" date="2022-11" db="EMBL/GenBank/DDBJ databases">
        <title>Genome Sequence of Boeremia exigua.</title>
        <authorList>
            <person name="Buettner E."/>
        </authorList>
    </citation>
    <scope>NUCLEOTIDE SEQUENCE</scope>
    <source>
        <strain evidence="1">CU02</strain>
    </source>
</reference>
<sequence length="1071" mass="115889">MSAPYTISEARLIPPRPKAERIHPPTDALPNSGRTTPISKLSQDCTSTYPSASPLIASPHAAFRTGAAGHHHDSPPASLLCVVPVVPPAANIGGIAAVGLVRQGLRHKAYFIGQWLGERAEAADVQSLPVPDLYLDLFQKIKALGYNGVSFYVDWALLEGKPGEYREEGVFDLQPFFDAALEAGIYLIARPGPYINAESSGGGFPGWIQRVNGTLRTRAPDFLAATDNYMKNVGAKIASGQITNGGPIILVQPENEYTQATSAIKPFPDPVYFQYVQDQLRDAGIVVPLISNDASPKGYNAPIEAAPGYPAVVDIYGHDGYPLGFDCMNPSVWPDRALPTNWRQLHMQQSPNTPYSILEFQAGSFDPWGGPGFDKCGVLVNAEFERVFYKNLYSFGVTILNLYMTWGGTNWGNLGHPGGYTSYDYAAVIREDRRVDREKYSEQKLQANFFKVSPAYLTAARGNASTTTWTNTQALTVTPATSNSTNFYFVRHTKFNTLESTTYKLNIPTKAFGNITIPQVNGTSLSLNGRDSKIHVSDYDVGGSTLVYSTAEIFTWHKYDDKTVLVVYGGPGETHELALAVTGLEVIEGDVKSITTRGYTVLNFNVDGGRKIAKVGVESNFVYVYMLSRNEAYNYWAIDQAPHDSSEAVILKAGYLTRTAKVNGETLAVTGDLNATTPFEVIGVPSSVTKVTFNGKEVSVEASKAGALSGVIELPSADISIPKLGELEWKYIDTLPEIKADYDDSKWKVADLKKTYNSLRPLTTPVSLYSSDYGFHTGTLLYRGTFKATGNETTFYAWTQGGSAFGSSIWIGDQFLGSWRGYDAATNGNSTVTLPNLTAGKEYTITVVIDNQGLDQTWTIGTETGKNPRGILNYVLAGHSQSDVSWKLTGNLGGEDYVDISRGPLNEGGLFAERNGLHQPGALAADAGWEASKGPVADGIAAPGIGFFATEFDLDLPKGWDIPVSFTFSNGTSGNGTGSGSSVRAYRVQLYVNGWQYGKYVSNVGPQTNFPVPEGVLNYHGTNYLAVSLWGLDAGATKIEGLELSVDGEVWGGVEVGVIDGQKYEVREGAY</sequence>
<evidence type="ECO:0000313" key="2">
    <source>
        <dbReference type="Proteomes" id="UP001153331"/>
    </source>
</evidence>